<gene>
    <name evidence="3" type="primary">FAM240A</name>
</gene>
<organism evidence="2 3">
    <name type="scientific">Microcaecilia unicolor</name>
    <dbReference type="NCBI Taxonomy" id="1415580"/>
    <lineage>
        <taxon>Eukaryota</taxon>
        <taxon>Metazoa</taxon>
        <taxon>Chordata</taxon>
        <taxon>Craniata</taxon>
        <taxon>Vertebrata</taxon>
        <taxon>Euteleostomi</taxon>
        <taxon>Amphibia</taxon>
        <taxon>Gymnophiona</taxon>
        <taxon>Siphonopidae</taxon>
        <taxon>Microcaecilia</taxon>
    </lineage>
</organism>
<dbReference type="InterPro" id="IPR040261">
    <property type="entry name" value="FAM240"/>
</dbReference>
<dbReference type="PANTHER" id="PTHR40387:SF4">
    <property type="entry name" value="PROTEIN FAM240C"/>
    <property type="match status" value="1"/>
</dbReference>
<dbReference type="AlphaFoldDB" id="A0A6P7XDF0"/>
<dbReference type="PANTHER" id="PTHR40387">
    <property type="entry name" value="PROTEIN FAM240B"/>
    <property type="match status" value="1"/>
</dbReference>
<dbReference type="KEGG" id="muo:115462339"/>
<evidence type="ECO:0000313" key="2">
    <source>
        <dbReference type="Proteomes" id="UP000515156"/>
    </source>
</evidence>
<feature type="region of interest" description="Disordered" evidence="1">
    <location>
        <begin position="74"/>
        <end position="96"/>
    </location>
</feature>
<keyword evidence="2" id="KW-1185">Reference proteome</keyword>
<dbReference type="CTD" id="100132146"/>
<accession>A0A6P7XDF0</accession>
<dbReference type="GeneID" id="115462339"/>
<reference evidence="3" key="1">
    <citation type="submission" date="2025-08" db="UniProtKB">
        <authorList>
            <consortium name="RefSeq"/>
        </authorList>
    </citation>
    <scope>IDENTIFICATION</scope>
</reference>
<sequence length="96" mass="11305">MGEKMDINHSACRIIAYKDTGWLKNFWEAKIGKHSVLRRNEDNRAKQSALEKLRREWNERLEGRRRTMLQCIQEERKKQKSPLPAENIQPGANMAA</sequence>
<protein>
    <submittedName>
        <fullName evidence="3">Protein FAM240A</fullName>
    </submittedName>
</protein>
<name>A0A6P7XDF0_9AMPH</name>
<proteinExistence type="predicted"/>
<evidence type="ECO:0000256" key="1">
    <source>
        <dbReference type="SAM" id="MobiDB-lite"/>
    </source>
</evidence>
<dbReference type="Proteomes" id="UP000515156">
    <property type="component" value="Chromosome 2"/>
</dbReference>
<dbReference type="InParanoid" id="A0A6P7XDF0"/>
<dbReference type="OrthoDB" id="8880235at2759"/>
<evidence type="ECO:0000313" key="3">
    <source>
        <dbReference type="RefSeq" id="XP_030048204.1"/>
    </source>
</evidence>
<dbReference type="RefSeq" id="XP_030048204.1">
    <property type="nucleotide sequence ID" value="XM_030192344.1"/>
</dbReference>